<keyword evidence="6" id="KW-0472">Membrane</keyword>
<keyword evidence="6" id="KW-1133">Transmembrane helix</keyword>
<keyword evidence="6" id="KW-0812">Transmembrane</keyword>
<name>A0A3N1KXZ4_9PROT</name>
<dbReference type="Pfam" id="PF22588">
    <property type="entry name" value="dCache_1_like"/>
    <property type="match status" value="1"/>
</dbReference>
<dbReference type="PANTHER" id="PTHR45339">
    <property type="entry name" value="HYBRID SIGNAL TRANSDUCTION HISTIDINE KINASE J"/>
    <property type="match status" value="1"/>
</dbReference>
<comment type="caution">
    <text evidence="9">The sequence shown here is derived from an EMBL/GenBank/DDBJ whole genome shotgun (WGS) entry which is preliminary data.</text>
</comment>
<dbReference type="Gene3D" id="1.10.287.130">
    <property type="match status" value="1"/>
</dbReference>
<dbReference type="InterPro" id="IPR005467">
    <property type="entry name" value="His_kinase_dom"/>
</dbReference>
<dbReference type="InterPro" id="IPR036890">
    <property type="entry name" value="HATPase_C_sf"/>
</dbReference>
<dbReference type="CDD" id="cd12914">
    <property type="entry name" value="PDC1_DGC_like"/>
    <property type="match status" value="1"/>
</dbReference>
<dbReference type="Pfam" id="PF00512">
    <property type="entry name" value="HisKA"/>
    <property type="match status" value="1"/>
</dbReference>
<keyword evidence="10" id="KW-1185">Reference proteome</keyword>
<dbReference type="CDD" id="cd16922">
    <property type="entry name" value="HATPase_EvgS-ArcB-TorS-like"/>
    <property type="match status" value="1"/>
</dbReference>
<dbReference type="EC" id="2.7.13.3" evidence="2"/>
<evidence type="ECO:0000256" key="6">
    <source>
        <dbReference type="SAM" id="Phobius"/>
    </source>
</evidence>
<dbReference type="InterPro" id="IPR003594">
    <property type="entry name" value="HATPase_dom"/>
</dbReference>
<dbReference type="CDD" id="cd12915">
    <property type="entry name" value="PDC2_DGC_like"/>
    <property type="match status" value="1"/>
</dbReference>
<dbReference type="Gene3D" id="3.30.565.10">
    <property type="entry name" value="Histidine kinase-like ATPase, C-terminal domain"/>
    <property type="match status" value="1"/>
</dbReference>
<feature type="domain" description="Response regulatory" evidence="8">
    <location>
        <begin position="603"/>
        <end position="720"/>
    </location>
</feature>
<dbReference type="SMART" id="SM00387">
    <property type="entry name" value="HATPase_c"/>
    <property type="match status" value="1"/>
</dbReference>
<dbReference type="RefSeq" id="WP_123694004.1">
    <property type="nucleotide sequence ID" value="NZ_AP019700.1"/>
</dbReference>
<sequence>MPNSRPGAAFPAVEPLRPAVPSWKRLGSATNLLRAVAVGTVVLTVALYALLAMQTHSRNRQEVQSRLLYTLDLVHEHAVKVMETQALVTSQVQEMLRGYDDDDVRADETNFKSRLTKLSEALPQIQGVWVLEARGRPLVTTSSTPVPSDLDLSDRNYFRVHRDNPNHGPYVSSALLGRAADVTFFQISTRRGDALFEGVTAVSMYPDYFQEFYRRASLEQPFSAALFREDGSLLARFPAPWKRLHELTPFANFAAQVAKAPIAGSYISSGAPDGVERLIKYRRLPGYPIYAVTATTTGYIRDAWLAEAGWSILQTLPPILALLLITLFALRRVRGEAAALESARAANRAKTNFLATLSHEIRTPMNAILGMNRLIQNNPALPSETRQQSAAVQVAGENLLALLNNLLDMSKFEAGFQRLEAIPFDAGRIADECAAMFRAAAEAKGITLRAHSPRDACWLLGDPLRIRQILANLVGNAVKFTTTGGIDIRTTIEGAAAGDPAGTPTALCIEVSDSGPGIPADRLAGIFEPFQQADLSTTRRFGGTGLGLAIARQFARMMGGDIRVASRVGQGSRFQVRLALAVADAPPVEAAAAAPATNEHPLAILVAEDVEINQAVIRGLLESQGVRVAIVGDGAAAVEAVAGGRFDAVLMDVWMPNLDGVEATRRIRTLDGPARDVPIFGLTADPTTHQRDECLAAGMNGVLLKPIDLDLLFRSLEPFRRGGTPRSR</sequence>
<dbReference type="FunFam" id="3.30.565.10:FF:000010">
    <property type="entry name" value="Sensor histidine kinase RcsC"/>
    <property type="match status" value="1"/>
</dbReference>
<dbReference type="Proteomes" id="UP000278222">
    <property type="component" value="Unassembled WGS sequence"/>
</dbReference>
<proteinExistence type="predicted"/>
<feature type="transmembrane region" description="Helical" evidence="6">
    <location>
        <begin position="32"/>
        <end position="51"/>
    </location>
</feature>
<dbReference type="AlphaFoldDB" id="A0A3N1KXZ4"/>
<dbReference type="Gene3D" id="3.40.50.2300">
    <property type="match status" value="1"/>
</dbReference>
<evidence type="ECO:0000259" key="8">
    <source>
        <dbReference type="PROSITE" id="PS50110"/>
    </source>
</evidence>
<dbReference type="OrthoDB" id="9801651at2"/>
<dbReference type="PANTHER" id="PTHR45339:SF1">
    <property type="entry name" value="HYBRID SIGNAL TRANSDUCTION HISTIDINE KINASE J"/>
    <property type="match status" value="1"/>
</dbReference>
<evidence type="ECO:0000256" key="5">
    <source>
        <dbReference type="PROSITE-ProRule" id="PRU00169"/>
    </source>
</evidence>
<protein>
    <recommendedName>
        <fullName evidence="2">histidine kinase</fullName>
        <ecNumber evidence="2">2.7.13.3</ecNumber>
    </recommendedName>
</protein>
<dbReference type="SUPFAM" id="SSF47384">
    <property type="entry name" value="Homodimeric domain of signal transducing histidine kinase"/>
    <property type="match status" value="1"/>
</dbReference>
<dbReference type="InterPro" id="IPR054327">
    <property type="entry name" value="His-kinase-like_sensor"/>
</dbReference>
<keyword evidence="9" id="KW-0418">Kinase</keyword>
<dbReference type="SMART" id="SM00388">
    <property type="entry name" value="HisKA"/>
    <property type="match status" value="1"/>
</dbReference>
<dbReference type="InterPro" id="IPR003661">
    <property type="entry name" value="HisK_dim/P_dom"/>
</dbReference>
<dbReference type="InterPro" id="IPR011006">
    <property type="entry name" value="CheY-like_superfamily"/>
</dbReference>
<evidence type="ECO:0000259" key="7">
    <source>
        <dbReference type="PROSITE" id="PS50109"/>
    </source>
</evidence>
<accession>A0A3N1KXZ4</accession>
<feature type="transmembrane region" description="Helical" evidence="6">
    <location>
        <begin position="312"/>
        <end position="330"/>
    </location>
</feature>
<evidence type="ECO:0000256" key="3">
    <source>
        <dbReference type="ARBA" id="ARBA00022553"/>
    </source>
</evidence>
<comment type="catalytic activity">
    <reaction evidence="1">
        <text>ATP + protein L-histidine = ADP + protein N-phospho-L-histidine.</text>
        <dbReference type="EC" id="2.7.13.3"/>
    </reaction>
</comment>
<dbReference type="Pfam" id="PF00072">
    <property type="entry name" value="Response_reg"/>
    <property type="match status" value="1"/>
</dbReference>
<feature type="domain" description="Histidine kinase" evidence="7">
    <location>
        <begin position="356"/>
        <end position="582"/>
    </location>
</feature>
<dbReference type="GO" id="GO:0000155">
    <property type="term" value="F:phosphorelay sensor kinase activity"/>
    <property type="evidence" value="ECO:0007669"/>
    <property type="project" value="InterPro"/>
</dbReference>
<dbReference type="PRINTS" id="PR00344">
    <property type="entry name" value="BCTRLSENSOR"/>
</dbReference>
<feature type="modified residue" description="4-aspartylphosphate" evidence="5">
    <location>
        <position position="652"/>
    </location>
</feature>
<keyword evidence="3 5" id="KW-0597">Phosphoprotein</keyword>
<dbReference type="SMART" id="SM00448">
    <property type="entry name" value="REC"/>
    <property type="match status" value="1"/>
</dbReference>
<evidence type="ECO:0000313" key="10">
    <source>
        <dbReference type="Proteomes" id="UP000278222"/>
    </source>
</evidence>
<gene>
    <name evidence="9" type="ORF">EDC65_4594</name>
</gene>
<dbReference type="Gene3D" id="3.30.450.20">
    <property type="entry name" value="PAS domain"/>
    <property type="match status" value="2"/>
</dbReference>
<evidence type="ECO:0000256" key="1">
    <source>
        <dbReference type="ARBA" id="ARBA00000085"/>
    </source>
</evidence>
<dbReference type="PROSITE" id="PS50109">
    <property type="entry name" value="HIS_KIN"/>
    <property type="match status" value="1"/>
</dbReference>
<evidence type="ECO:0000256" key="4">
    <source>
        <dbReference type="ARBA" id="ARBA00023012"/>
    </source>
</evidence>
<evidence type="ECO:0000313" key="9">
    <source>
        <dbReference type="EMBL" id="ROP83066.1"/>
    </source>
</evidence>
<dbReference type="CDD" id="cd00082">
    <property type="entry name" value="HisKA"/>
    <property type="match status" value="1"/>
</dbReference>
<keyword evidence="4" id="KW-0902">Two-component regulatory system</keyword>
<reference evidence="9 10" key="1">
    <citation type="submission" date="2018-11" db="EMBL/GenBank/DDBJ databases">
        <title>Genomic Encyclopedia of Type Strains, Phase IV (KMG-IV): sequencing the most valuable type-strain genomes for metagenomic binning, comparative biology and taxonomic classification.</title>
        <authorList>
            <person name="Goeker M."/>
        </authorList>
    </citation>
    <scope>NUCLEOTIDE SEQUENCE [LARGE SCALE GENOMIC DNA]</scope>
    <source>
        <strain evidence="9 10">DSM 5900</strain>
    </source>
</reference>
<keyword evidence="9" id="KW-0808">Transferase</keyword>
<dbReference type="SUPFAM" id="SSF52172">
    <property type="entry name" value="CheY-like"/>
    <property type="match status" value="1"/>
</dbReference>
<organism evidence="9 10">
    <name type="scientific">Stella humosa</name>
    <dbReference type="NCBI Taxonomy" id="94"/>
    <lineage>
        <taxon>Bacteria</taxon>
        <taxon>Pseudomonadati</taxon>
        <taxon>Pseudomonadota</taxon>
        <taxon>Alphaproteobacteria</taxon>
        <taxon>Rhodospirillales</taxon>
        <taxon>Stellaceae</taxon>
        <taxon>Stella</taxon>
    </lineage>
</organism>
<dbReference type="SUPFAM" id="SSF55874">
    <property type="entry name" value="ATPase domain of HSP90 chaperone/DNA topoisomerase II/histidine kinase"/>
    <property type="match status" value="1"/>
</dbReference>
<dbReference type="PROSITE" id="PS50110">
    <property type="entry name" value="RESPONSE_REGULATORY"/>
    <property type="match status" value="1"/>
</dbReference>
<dbReference type="InterPro" id="IPR004358">
    <property type="entry name" value="Sig_transdc_His_kin-like_C"/>
</dbReference>
<dbReference type="Pfam" id="PF02518">
    <property type="entry name" value="HATPase_c"/>
    <property type="match status" value="1"/>
</dbReference>
<dbReference type="InterPro" id="IPR001789">
    <property type="entry name" value="Sig_transdc_resp-reg_receiver"/>
</dbReference>
<dbReference type="CDD" id="cd17546">
    <property type="entry name" value="REC_hyHK_CKI1_RcsC-like"/>
    <property type="match status" value="1"/>
</dbReference>
<dbReference type="InterPro" id="IPR036097">
    <property type="entry name" value="HisK_dim/P_sf"/>
</dbReference>
<evidence type="ECO:0000256" key="2">
    <source>
        <dbReference type="ARBA" id="ARBA00012438"/>
    </source>
</evidence>
<dbReference type="EMBL" id="RJKX01000017">
    <property type="protein sequence ID" value="ROP83066.1"/>
    <property type="molecule type" value="Genomic_DNA"/>
</dbReference>